<dbReference type="NCBIfam" id="TIGR04565">
    <property type="entry name" value="OMP_myx_plus"/>
    <property type="match status" value="1"/>
</dbReference>
<evidence type="ECO:0000313" key="2">
    <source>
        <dbReference type="EMBL" id="ODJ89542.1"/>
    </source>
</evidence>
<dbReference type="InterPro" id="IPR011250">
    <property type="entry name" value="OMP/PagP_B-barrel"/>
</dbReference>
<evidence type="ECO:0000313" key="3">
    <source>
        <dbReference type="Proteomes" id="UP000094769"/>
    </source>
</evidence>
<dbReference type="Proteomes" id="UP000094769">
    <property type="component" value="Unassembled WGS sequence"/>
</dbReference>
<gene>
    <name evidence="2" type="ORF">CODIS_01020</name>
</gene>
<evidence type="ECO:0008006" key="4">
    <source>
        <dbReference type="Google" id="ProtNLM"/>
    </source>
</evidence>
<feature type="signal peptide" evidence="1">
    <location>
        <begin position="1"/>
        <end position="26"/>
    </location>
</feature>
<organism evidence="2 3">
    <name type="scientific">Candidatus Thiodiazotropha endolucinida</name>
    <dbReference type="NCBI Taxonomy" id="1655433"/>
    <lineage>
        <taxon>Bacteria</taxon>
        <taxon>Pseudomonadati</taxon>
        <taxon>Pseudomonadota</taxon>
        <taxon>Gammaproteobacteria</taxon>
        <taxon>Chromatiales</taxon>
        <taxon>Sedimenticolaceae</taxon>
        <taxon>Candidatus Thiodiazotropha</taxon>
    </lineage>
</organism>
<feature type="chain" id="PRO_5030620339" description="Outer membrane beta-barrel domain-containing protein" evidence="1">
    <location>
        <begin position="27"/>
        <end position="220"/>
    </location>
</feature>
<name>A0A7Z0VPK2_9GAMM</name>
<dbReference type="EMBL" id="MARB01000001">
    <property type="protein sequence ID" value="ODJ89542.1"/>
    <property type="molecule type" value="Genomic_DNA"/>
</dbReference>
<evidence type="ECO:0000256" key="1">
    <source>
        <dbReference type="SAM" id="SignalP"/>
    </source>
</evidence>
<dbReference type="Gene3D" id="2.40.160.20">
    <property type="match status" value="1"/>
</dbReference>
<keyword evidence="3" id="KW-1185">Reference proteome</keyword>
<dbReference type="InterPro" id="IPR030820">
    <property type="entry name" value="OMP_myx_plus_Proteobacteria"/>
</dbReference>
<accession>A0A7Z0VPK2</accession>
<reference evidence="2 3" key="1">
    <citation type="submission" date="2016-06" db="EMBL/GenBank/DDBJ databases">
        <title>Genome sequence of endosymbiont of Candidatus Endolucinida thiodiazotropha.</title>
        <authorList>
            <person name="Poehlein A."/>
            <person name="Koenig S."/>
            <person name="Heiden S.E."/>
            <person name="Thuermer A."/>
            <person name="Voget S."/>
            <person name="Daniel R."/>
            <person name="Markert S."/>
            <person name="Gros O."/>
            <person name="Schweder T."/>
        </authorList>
    </citation>
    <scope>NUCLEOTIDE SEQUENCE [LARGE SCALE GENOMIC DNA]</scope>
    <source>
        <strain evidence="2 3">COS</strain>
    </source>
</reference>
<dbReference type="AlphaFoldDB" id="A0A7Z0VPK2"/>
<keyword evidence="1" id="KW-0732">Signal</keyword>
<proteinExistence type="predicted"/>
<protein>
    <recommendedName>
        <fullName evidence="4">Outer membrane beta-barrel domain-containing protein</fullName>
    </recommendedName>
</protein>
<comment type="caution">
    <text evidence="2">The sequence shown here is derived from an EMBL/GenBank/DDBJ whole genome shotgun (WGS) entry which is preliminary data.</text>
</comment>
<dbReference type="RefSeq" id="WP_069120216.1">
    <property type="nucleotide sequence ID" value="NZ_MARB01000001.1"/>
</dbReference>
<sequence>MENRTRFLFLSIASLLTALIMPPCIAAEPIGEGLREDLLIEPEIARREIVEPEIDTEDFEIGIYAGLMNIEDFGTSGVFGARFAYHLTESIFVEAAIGTTEAKETSFEQLGGDVQLLADDDRDFTYYNLSAGYNLLPGEVFLGGKYAYNSQFYLIAGIGSTRFAGDDEFTVNVGAGYRLLINDWLTLHLDVRDHMFESDLLGETKTIHNFELHGGLTYFF</sequence>
<dbReference type="SUPFAM" id="SSF56925">
    <property type="entry name" value="OMPA-like"/>
    <property type="match status" value="1"/>
</dbReference>